<feature type="region of interest" description="Disordered" evidence="1">
    <location>
        <begin position="74"/>
        <end position="102"/>
    </location>
</feature>
<proteinExistence type="predicted"/>
<gene>
    <name evidence="3" type="ORF">DGAL_LOCUS13891</name>
</gene>
<evidence type="ECO:0000256" key="2">
    <source>
        <dbReference type="SAM" id="Phobius"/>
    </source>
</evidence>
<feature type="transmembrane region" description="Helical" evidence="2">
    <location>
        <begin position="9"/>
        <end position="28"/>
    </location>
</feature>
<reference evidence="3" key="1">
    <citation type="submission" date="2021-11" db="EMBL/GenBank/DDBJ databases">
        <authorList>
            <person name="Schell T."/>
        </authorList>
    </citation>
    <scope>NUCLEOTIDE SEQUENCE</scope>
    <source>
        <strain evidence="3">M5</strain>
    </source>
</reference>
<keyword evidence="2" id="KW-1133">Transmembrane helix</keyword>
<keyword evidence="2" id="KW-0472">Membrane</keyword>
<keyword evidence="2" id="KW-0812">Transmembrane</keyword>
<dbReference type="AlphaFoldDB" id="A0A8J2RT47"/>
<dbReference type="OrthoDB" id="6388294at2759"/>
<keyword evidence="4" id="KW-1185">Reference proteome</keyword>
<organism evidence="3 4">
    <name type="scientific">Daphnia galeata</name>
    <dbReference type="NCBI Taxonomy" id="27404"/>
    <lineage>
        <taxon>Eukaryota</taxon>
        <taxon>Metazoa</taxon>
        <taxon>Ecdysozoa</taxon>
        <taxon>Arthropoda</taxon>
        <taxon>Crustacea</taxon>
        <taxon>Branchiopoda</taxon>
        <taxon>Diplostraca</taxon>
        <taxon>Cladocera</taxon>
        <taxon>Anomopoda</taxon>
        <taxon>Daphniidae</taxon>
        <taxon>Daphnia</taxon>
    </lineage>
</organism>
<comment type="caution">
    <text evidence="3">The sequence shown here is derived from an EMBL/GenBank/DDBJ whole genome shotgun (WGS) entry which is preliminary data.</text>
</comment>
<name>A0A8J2RT47_9CRUS</name>
<protein>
    <submittedName>
        <fullName evidence="3">Uncharacterized protein</fullName>
    </submittedName>
</protein>
<evidence type="ECO:0000256" key="1">
    <source>
        <dbReference type="SAM" id="MobiDB-lite"/>
    </source>
</evidence>
<feature type="compositionally biased region" description="Basic and acidic residues" evidence="1">
    <location>
        <begin position="79"/>
        <end position="102"/>
    </location>
</feature>
<evidence type="ECO:0000313" key="3">
    <source>
        <dbReference type="EMBL" id="CAH0110327.1"/>
    </source>
</evidence>
<dbReference type="EMBL" id="CAKKLH010000302">
    <property type="protein sequence ID" value="CAH0110327.1"/>
    <property type="molecule type" value="Genomic_DNA"/>
</dbReference>
<evidence type="ECO:0000313" key="4">
    <source>
        <dbReference type="Proteomes" id="UP000789390"/>
    </source>
</evidence>
<accession>A0A8J2RT47</accession>
<feature type="transmembrane region" description="Helical" evidence="2">
    <location>
        <begin position="34"/>
        <end position="59"/>
    </location>
</feature>
<sequence length="157" mass="16905">MGGMSPGRVLAIVYIAVGLSIGLMKIHLPTVYDFIGPSCLVLVGLSLLAVFLIFCASPYTQCCNSPSSKIEIVSSTPKMENEPRSDNLHQINEESKLDITSDRDKSLTDEASIANSESAAVDIQHIAEQSQKKTSQPSLAPISSVGIDMEIAELRRL</sequence>
<dbReference type="Proteomes" id="UP000789390">
    <property type="component" value="Unassembled WGS sequence"/>
</dbReference>